<sequence length="71" mass="7473">IATSVIDGSRKPMKPGGYSDSGADIGYALKSNNIPVITPIDNSCSISNMDWVFPDTEEGINEALAKGTKTL</sequence>
<dbReference type="Proteomes" id="UP001153678">
    <property type="component" value="Unassembled WGS sequence"/>
</dbReference>
<accession>A0A9W4X2R3</accession>
<evidence type="ECO:0000313" key="2">
    <source>
        <dbReference type="Proteomes" id="UP001153678"/>
    </source>
</evidence>
<evidence type="ECO:0000313" key="1">
    <source>
        <dbReference type="EMBL" id="CAI2197748.1"/>
    </source>
</evidence>
<proteinExistence type="predicted"/>
<reference evidence="1" key="1">
    <citation type="submission" date="2022-08" db="EMBL/GenBank/DDBJ databases">
        <authorList>
            <person name="Kallberg Y."/>
            <person name="Tangrot J."/>
            <person name="Rosling A."/>
        </authorList>
    </citation>
    <scope>NUCLEOTIDE SEQUENCE</scope>
    <source>
        <strain evidence="1">Wild A</strain>
    </source>
</reference>
<organism evidence="1 2">
    <name type="scientific">Funneliformis geosporum</name>
    <dbReference type="NCBI Taxonomy" id="1117311"/>
    <lineage>
        <taxon>Eukaryota</taxon>
        <taxon>Fungi</taxon>
        <taxon>Fungi incertae sedis</taxon>
        <taxon>Mucoromycota</taxon>
        <taxon>Glomeromycotina</taxon>
        <taxon>Glomeromycetes</taxon>
        <taxon>Glomerales</taxon>
        <taxon>Glomeraceae</taxon>
        <taxon>Funneliformis</taxon>
    </lineage>
</organism>
<keyword evidence="2" id="KW-1185">Reference proteome</keyword>
<feature type="non-terminal residue" evidence="1">
    <location>
        <position position="1"/>
    </location>
</feature>
<name>A0A9W4X2R3_9GLOM</name>
<dbReference type="AlphaFoldDB" id="A0A9W4X2R3"/>
<dbReference type="EMBL" id="CAMKVN010017000">
    <property type="protein sequence ID" value="CAI2197748.1"/>
    <property type="molecule type" value="Genomic_DNA"/>
</dbReference>
<gene>
    <name evidence="1" type="ORF">FWILDA_LOCUS18230</name>
</gene>
<comment type="caution">
    <text evidence="1">The sequence shown here is derived from an EMBL/GenBank/DDBJ whole genome shotgun (WGS) entry which is preliminary data.</text>
</comment>
<dbReference type="OrthoDB" id="422362at2759"/>
<protein>
    <submittedName>
        <fullName evidence="1">1049_t:CDS:1</fullName>
    </submittedName>
</protein>